<dbReference type="AlphaFoldDB" id="A0AAD5QIC2"/>
<dbReference type="EMBL" id="JAHQIW010000409">
    <property type="protein sequence ID" value="KAJ1347921.1"/>
    <property type="molecule type" value="Genomic_DNA"/>
</dbReference>
<dbReference type="Proteomes" id="UP001196413">
    <property type="component" value="Unassembled WGS sequence"/>
</dbReference>
<feature type="compositionally biased region" description="Basic and acidic residues" evidence="1">
    <location>
        <begin position="78"/>
        <end position="87"/>
    </location>
</feature>
<name>A0AAD5QIC2_PARTN</name>
<feature type="compositionally biased region" description="Polar residues" evidence="1">
    <location>
        <begin position="108"/>
        <end position="127"/>
    </location>
</feature>
<keyword evidence="3" id="KW-1185">Reference proteome</keyword>
<evidence type="ECO:0000256" key="1">
    <source>
        <dbReference type="SAM" id="MobiDB-lite"/>
    </source>
</evidence>
<feature type="region of interest" description="Disordered" evidence="1">
    <location>
        <begin position="78"/>
        <end position="127"/>
    </location>
</feature>
<feature type="compositionally biased region" description="Basic and acidic residues" evidence="1">
    <location>
        <begin position="93"/>
        <end position="107"/>
    </location>
</feature>
<proteinExistence type="predicted"/>
<gene>
    <name evidence="2" type="ORF">KIN20_003101</name>
</gene>
<accession>A0AAD5QIC2</accession>
<reference evidence="2" key="1">
    <citation type="submission" date="2021-06" db="EMBL/GenBank/DDBJ databases">
        <title>Parelaphostrongylus tenuis whole genome reference sequence.</title>
        <authorList>
            <person name="Garwood T.J."/>
            <person name="Larsen P.A."/>
            <person name="Fountain-Jones N.M."/>
            <person name="Garbe J.R."/>
            <person name="Macchietto M.G."/>
            <person name="Kania S.A."/>
            <person name="Gerhold R.W."/>
            <person name="Richards J.E."/>
            <person name="Wolf T.M."/>
        </authorList>
    </citation>
    <scope>NUCLEOTIDE SEQUENCE</scope>
    <source>
        <strain evidence="2">MNPRO001-30</strain>
        <tissue evidence="2">Meninges</tissue>
    </source>
</reference>
<organism evidence="2 3">
    <name type="scientific">Parelaphostrongylus tenuis</name>
    <name type="common">Meningeal worm</name>
    <dbReference type="NCBI Taxonomy" id="148309"/>
    <lineage>
        <taxon>Eukaryota</taxon>
        <taxon>Metazoa</taxon>
        <taxon>Ecdysozoa</taxon>
        <taxon>Nematoda</taxon>
        <taxon>Chromadorea</taxon>
        <taxon>Rhabditida</taxon>
        <taxon>Rhabditina</taxon>
        <taxon>Rhabditomorpha</taxon>
        <taxon>Strongyloidea</taxon>
        <taxon>Metastrongylidae</taxon>
        <taxon>Parelaphostrongylus</taxon>
    </lineage>
</organism>
<comment type="caution">
    <text evidence="2">The sequence shown here is derived from an EMBL/GenBank/DDBJ whole genome shotgun (WGS) entry which is preliminary data.</text>
</comment>
<evidence type="ECO:0000313" key="2">
    <source>
        <dbReference type="EMBL" id="KAJ1347921.1"/>
    </source>
</evidence>
<evidence type="ECO:0000313" key="3">
    <source>
        <dbReference type="Proteomes" id="UP001196413"/>
    </source>
</evidence>
<protein>
    <submittedName>
        <fullName evidence="2">Uncharacterized protein</fullName>
    </submittedName>
</protein>
<sequence>MVKHAMQHKDFNWFEVELSRASTVCVAILKADLYGKYLSDAQRVCLSVHLLTWPTGEAGLEEGVEERWLEAEVEEIEKAEPAADTPDHCVNVRVDHEAGEHADDTAVNRHQNWPQCSQEAHALNSTS</sequence>